<dbReference type="EMBL" id="WNDS01000002">
    <property type="protein sequence ID" value="KAF1016221.1"/>
    <property type="molecule type" value="Genomic_DNA"/>
</dbReference>
<comment type="caution">
    <text evidence="2">The sequence shown here is derived from an EMBL/GenBank/DDBJ whole genome shotgun (WGS) entry which is preliminary data.</text>
</comment>
<protein>
    <recommendedName>
        <fullName evidence="1">KTSC domain-containing protein</fullName>
    </recommendedName>
</protein>
<reference evidence="3" key="1">
    <citation type="journal article" date="2020" name="MBio">
        <title>Horizontal gene transfer to a defensive symbiont with a reduced genome amongst a multipartite beetle microbiome.</title>
        <authorList>
            <person name="Waterworth S.C."/>
            <person name="Florez L.V."/>
            <person name="Rees E.R."/>
            <person name="Hertweck C."/>
            <person name="Kaltenpoth M."/>
            <person name="Kwan J.C."/>
        </authorList>
    </citation>
    <scope>NUCLEOTIDE SEQUENCE [LARGE SCALE GENOMIC DNA]</scope>
</reference>
<sequence>MSSTTPAAGRIQLFDVDSSQIHSIGHDAATDTLAICFKRGSGDVRGPGSVYHYANFSAEEFQALKDAESIGKHFGAYIKPFPEKYPYHKVAEQQQAA</sequence>
<evidence type="ECO:0000313" key="2">
    <source>
        <dbReference type="EMBL" id="KAF1016221.1"/>
    </source>
</evidence>
<dbReference type="Pfam" id="PF13619">
    <property type="entry name" value="KTSC"/>
    <property type="match status" value="1"/>
</dbReference>
<name>A0A7V8FI66_STEMA</name>
<evidence type="ECO:0000259" key="1">
    <source>
        <dbReference type="Pfam" id="PF13619"/>
    </source>
</evidence>
<feature type="domain" description="KTSC" evidence="1">
    <location>
        <begin position="17"/>
        <end position="80"/>
    </location>
</feature>
<organism evidence="2 3">
    <name type="scientific">Stenotrophomonas maltophilia</name>
    <name type="common">Pseudomonas maltophilia</name>
    <name type="synonym">Xanthomonas maltophilia</name>
    <dbReference type="NCBI Taxonomy" id="40324"/>
    <lineage>
        <taxon>Bacteria</taxon>
        <taxon>Pseudomonadati</taxon>
        <taxon>Pseudomonadota</taxon>
        <taxon>Gammaproteobacteria</taxon>
        <taxon>Lysobacterales</taxon>
        <taxon>Lysobacteraceae</taxon>
        <taxon>Stenotrophomonas</taxon>
        <taxon>Stenotrophomonas maltophilia group</taxon>
    </lineage>
</organism>
<accession>A0A7V8FI66</accession>
<proteinExistence type="predicted"/>
<evidence type="ECO:0000313" key="3">
    <source>
        <dbReference type="Proteomes" id="UP000487117"/>
    </source>
</evidence>
<gene>
    <name evidence="2" type="ORF">GAK31_01710</name>
</gene>
<dbReference type="InterPro" id="IPR025309">
    <property type="entry name" value="KTSC_dom"/>
</dbReference>
<dbReference type="AlphaFoldDB" id="A0A7V8FI66"/>
<dbReference type="Proteomes" id="UP000487117">
    <property type="component" value="Unassembled WGS sequence"/>
</dbReference>